<feature type="transmembrane region" description="Helical" evidence="1">
    <location>
        <begin position="132"/>
        <end position="155"/>
    </location>
</feature>
<reference evidence="2" key="2">
    <citation type="journal article" date="2021" name="PeerJ">
        <title>Extensive microbial diversity within the chicken gut microbiome revealed by metagenomics and culture.</title>
        <authorList>
            <person name="Gilroy R."/>
            <person name="Ravi A."/>
            <person name="Getino M."/>
            <person name="Pursley I."/>
            <person name="Horton D.L."/>
            <person name="Alikhan N.F."/>
            <person name="Baker D."/>
            <person name="Gharbi K."/>
            <person name="Hall N."/>
            <person name="Watson M."/>
            <person name="Adriaenssens E.M."/>
            <person name="Foster-Nyarko E."/>
            <person name="Jarju S."/>
            <person name="Secka A."/>
            <person name="Antonio M."/>
            <person name="Oren A."/>
            <person name="Chaudhuri R.R."/>
            <person name="La Ragione R."/>
            <person name="Hildebrand F."/>
            <person name="Pallen M.J."/>
        </authorList>
    </citation>
    <scope>NUCLEOTIDE SEQUENCE</scope>
    <source>
        <strain evidence="2">ChiHjej12B11-7776</strain>
    </source>
</reference>
<feature type="transmembrane region" description="Helical" evidence="1">
    <location>
        <begin position="236"/>
        <end position="261"/>
    </location>
</feature>
<feature type="transmembrane region" description="Helical" evidence="1">
    <location>
        <begin position="44"/>
        <end position="66"/>
    </location>
</feature>
<name>A0A9D1MXP0_9BACT</name>
<evidence type="ECO:0000313" key="2">
    <source>
        <dbReference type="EMBL" id="HIU90961.1"/>
    </source>
</evidence>
<keyword evidence="1" id="KW-0812">Transmembrane</keyword>
<comment type="caution">
    <text evidence="2">The sequence shown here is derived from an EMBL/GenBank/DDBJ whole genome shotgun (WGS) entry which is preliminary data.</text>
</comment>
<reference evidence="2" key="1">
    <citation type="submission" date="2020-10" db="EMBL/GenBank/DDBJ databases">
        <authorList>
            <person name="Gilroy R."/>
        </authorList>
    </citation>
    <scope>NUCLEOTIDE SEQUENCE</scope>
    <source>
        <strain evidence="2">ChiHjej12B11-7776</strain>
    </source>
</reference>
<sequence length="291" mass="30902">MQERAQRDKFIVGICSTALFCIVVAAFLSSPQKYMHSFFNGVTAWAYNVLPVLFPFALLTSAFRIFPKRSLSRALFGISADKAWLSSLICGYPVGAKLIGESNCTPQQAAQAFSFCSTASPMFLASTTAAMLGARAAAIITLCHVTACVLNGLLYRKKGGEMVFRSYNESFGNKVTSACLSVLCVGGLIALFYMLSDILRDLLPTADTLSLCILSGALEMTNGIISVCNVAEQKTAVTACCFFTSFGGACVIAQSLALLNGKVRASALILRKFTQGCISAALGALCAFTLL</sequence>
<feature type="transmembrane region" description="Helical" evidence="1">
    <location>
        <begin position="273"/>
        <end position="290"/>
    </location>
</feature>
<protein>
    <recommendedName>
        <fullName evidence="4">Nucleoside recognition protein</fullName>
    </recommendedName>
</protein>
<gene>
    <name evidence="2" type="ORF">IAC72_02985</name>
</gene>
<evidence type="ECO:0008006" key="4">
    <source>
        <dbReference type="Google" id="ProtNLM"/>
    </source>
</evidence>
<evidence type="ECO:0000256" key="1">
    <source>
        <dbReference type="SAM" id="Phobius"/>
    </source>
</evidence>
<accession>A0A9D1MXP0</accession>
<dbReference type="EMBL" id="DVOC01000054">
    <property type="protein sequence ID" value="HIU90961.1"/>
    <property type="molecule type" value="Genomic_DNA"/>
</dbReference>
<feature type="transmembrane region" description="Helical" evidence="1">
    <location>
        <begin position="208"/>
        <end position="230"/>
    </location>
</feature>
<feature type="transmembrane region" description="Helical" evidence="1">
    <location>
        <begin position="12"/>
        <end position="32"/>
    </location>
</feature>
<proteinExistence type="predicted"/>
<keyword evidence="1" id="KW-1133">Transmembrane helix</keyword>
<keyword evidence="1" id="KW-0472">Membrane</keyword>
<dbReference type="AlphaFoldDB" id="A0A9D1MXP0"/>
<evidence type="ECO:0000313" key="3">
    <source>
        <dbReference type="Proteomes" id="UP000886852"/>
    </source>
</evidence>
<dbReference type="Proteomes" id="UP000886852">
    <property type="component" value="Unassembled WGS sequence"/>
</dbReference>
<feature type="transmembrane region" description="Helical" evidence="1">
    <location>
        <begin position="175"/>
        <end position="196"/>
    </location>
</feature>
<organism evidence="2 3">
    <name type="scientific">Candidatus Fimimonas merdipullorum</name>
    <dbReference type="NCBI Taxonomy" id="2840822"/>
    <lineage>
        <taxon>Bacteria</taxon>
        <taxon>Pseudomonadati</taxon>
        <taxon>Myxococcota</taxon>
        <taxon>Myxococcia</taxon>
        <taxon>Myxococcales</taxon>
        <taxon>Cystobacterineae</taxon>
        <taxon>Myxococcaceae</taxon>
        <taxon>Myxococcaceae incertae sedis</taxon>
        <taxon>Candidatus Fimimonas</taxon>
    </lineage>
</organism>